<evidence type="ECO:0000256" key="1">
    <source>
        <dbReference type="SAM" id="MobiDB-lite"/>
    </source>
</evidence>
<dbReference type="GO" id="GO:0008757">
    <property type="term" value="F:S-adenosylmethionine-dependent methyltransferase activity"/>
    <property type="evidence" value="ECO:0007669"/>
    <property type="project" value="InterPro"/>
</dbReference>
<feature type="domain" description="Methyltransferase type 11" evidence="2">
    <location>
        <begin position="67"/>
        <end position="152"/>
    </location>
</feature>
<evidence type="ECO:0000313" key="3">
    <source>
        <dbReference type="EMBL" id="SEL54473.1"/>
    </source>
</evidence>
<dbReference type="InterPro" id="IPR013216">
    <property type="entry name" value="Methyltransf_11"/>
</dbReference>
<gene>
    <name evidence="3" type="ORF">SAMN05192542_10984</name>
</gene>
<keyword evidence="4" id="KW-1185">Reference proteome</keyword>
<sequence>MKIWQRRTPIEQPQPEQPKPFDSAAYWSGRYRAGGNSGAGSYGRLAEFKAEILNAFVEEHHVDSVIEFGCGDGAQLRLARYPSYLGFDVAEESVALCRNAIGENETRAFRHAGQYRHERADLTLSLDVIFHLIEDDVFHEYMRRLFFSAGRYVIIYSSNYDGDWPAEHVKHRKFTDWVEQYHANFQLIRHIPNRYPLVDDPQNESFADFYIFEKRPSRRHSLPGHLVVSLTSYEKRFPTLELTLRRILQQSVTPDETVLWISAKDSEHLPDGVVQLQRNGLSIQITSDIGSYKKIIPALKRYPDSFILTLDDDQIYPLDVIEPLVACYRSPSEILCRRAHRIRFDADGKPLPYMQWQHEYQDDEESPDLFATGVCGVLYPPKSLAPQVLDDEQFKRLAPRADDIWLFWMGRLAGSKVRRVGRHWQNVMWPGAEASSLMHYNWNGGNDAQIAAMIMQYGFPPTT</sequence>
<evidence type="ECO:0000313" key="4">
    <source>
        <dbReference type="Proteomes" id="UP000199120"/>
    </source>
</evidence>
<dbReference type="EMBL" id="FOAJ01000009">
    <property type="protein sequence ID" value="SEL54473.1"/>
    <property type="molecule type" value="Genomic_DNA"/>
</dbReference>
<dbReference type="InterPro" id="IPR029063">
    <property type="entry name" value="SAM-dependent_MTases_sf"/>
</dbReference>
<protein>
    <recommendedName>
        <fullName evidence="2">Methyltransferase type 11 domain-containing protein</fullName>
    </recommendedName>
</protein>
<dbReference type="Pfam" id="PF08241">
    <property type="entry name" value="Methyltransf_11"/>
    <property type="match status" value="1"/>
</dbReference>
<evidence type="ECO:0000259" key="2">
    <source>
        <dbReference type="Pfam" id="PF08241"/>
    </source>
</evidence>
<dbReference type="STRING" id="416943.SAMN05445871_2960"/>
<dbReference type="Proteomes" id="UP000199120">
    <property type="component" value="Unassembled WGS sequence"/>
</dbReference>
<dbReference type="Gene3D" id="3.40.50.150">
    <property type="entry name" value="Vaccinia Virus protein VP39"/>
    <property type="match status" value="1"/>
</dbReference>
<dbReference type="AlphaFoldDB" id="A0A1H7R2R3"/>
<dbReference type="CDD" id="cd02440">
    <property type="entry name" value="AdoMet_MTases"/>
    <property type="match status" value="1"/>
</dbReference>
<dbReference type="InterPro" id="IPR029044">
    <property type="entry name" value="Nucleotide-diphossugar_trans"/>
</dbReference>
<proteinExistence type="predicted"/>
<dbReference type="SUPFAM" id="SSF53335">
    <property type="entry name" value="S-adenosyl-L-methionine-dependent methyltransferases"/>
    <property type="match status" value="1"/>
</dbReference>
<dbReference type="RefSeq" id="WP_177197955.1">
    <property type="nucleotide sequence ID" value="NZ_FNSR01000001.1"/>
</dbReference>
<reference evidence="4" key="1">
    <citation type="submission" date="2016-10" db="EMBL/GenBank/DDBJ databases">
        <authorList>
            <person name="Varghese N."/>
            <person name="Submissions S."/>
        </authorList>
    </citation>
    <scope>NUCLEOTIDE SEQUENCE [LARGE SCALE GENOMIC DNA]</scope>
    <source>
        <strain evidence="4">LMG 26416</strain>
    </source>
</reference>
<feature type="region of interest" description="Disordered" evidence="1">
    <location>
        <begin position="1"/>
        <end position="22"/>
    </location>
</feature>
<organism evidence="3 4">
    <name type="scientific">Paraburkholderia caballeronis</name>
    <dbReference type="NCBI Taxonomy" id="416943"/>
    <lineage>
        <taxon>Bacteria</taxon>
        <taxon>Pseudomonadati</taxon>
        <taxon>Pseudomonadota</taxon>
        <taxon>Betaproteobacteria</taxon>
        <taxon>Burkholderiales</taxon>
        <taxon>Burkholderiaceae</taxon>
        <taxon>Paraburkholderia</taxon>
    </lineage>
</organism>
<name>A0A1H7R2R3_9BURK</name>
<dbReference type="SUPFAM" id="SSF53448">
    <property type="entry name" value="Nucleotide-diphospho-sugar transferases"/>
    <property type="match status" value="1"/>
</dbReference>
<accession>A0A1H7R2R3</accession>